<keyword evidence="2" id="KW-1003">Cell membrane</keyword>
<name>A0A0R2LUW6_9LACO</name>
<comment type="caution">
    <text evidence="8">The sequence shown here is derived from an EMBL/GenBank/DDBJ whole genome shotgun (WGS) entry which is preliminary data.</text>
</comment>
<evidence type="ECO:0000256" key="6">
    <source>
        <dbReference type="SAM" id="Phobius"/>
    </source>
</evidence>
<dbReference type="InterPro" id="IPR052159">
    <property type="entry name" value="Competence_DNA_uptake"/>
</dbReference>
<dbReference type="EMBL" id="JQCA01000020">
    <property type="protein sequence ID" value="KRO04935.1"/>
    <property type="molecule type" value="Genomic_DNA"/>
</dbReference>
<keyword evidence="3 6" id="KW-0812">Transmembrane</keyword>
<dbReference type="OrthoDB" id="9761531at2"/>
<organism evidence="8 9">
    <name type="scientific">Levilactobacillus paucivorans</name>
    <dbReference type="NCBI Taxonomy" id="616990"/>
    <lineage>
        <taxon>Bacteria</taxon>
        <taxon>Bacillati</taxon>
        <taxon>Bacillota</taxon>
        <taxon>Bacilli</taxon>
        <taxon>Lactobacillales</taxon>
        <taxon>Lactobacillaceae</taxon>
        <taxon>Levilactobacillus</taxon>
    </lineage>
</organism>
<dbReference type="InterPro" id="IPR001279">
    <property type="entry name" value="Metallo-B-lactamas"/>
</dbReference>
<sequence length="750" mass="83030">MGGRWLFVALPLAALSVALSGHPWAGLALVVVAWGRVLTLRSARIVVITGLVFVVIGGVWWGRQRQLAGRLVSAFTESPASLTVRFQPDALSIRGATYSFVGRAAATGERLILHGRIGSAEELHRLQTVDHAQSWHIQGTQSGILPATNFNQFDGATYWSRRGIVKQVRIAQVTPLMATTGPLTWWSDWWHGLRARLIRACQRLPGALKVYALGLLPGYRALEATQELEGMQRLGLLHLFSISGLHVSLVLLVVEWLCVHCRLPRNLWERGMIIGLPGYFILAGGGGSILRASLMRGLQLSGRQLGLRVTGLDAWSLTLIAALMGNAGLLFELGSQLSFGLSLVLILLEQESFAWRQVGLALVSLPSLLNGLFQWHLLTLLANWLVVPLFPVLLLPLTVVGTAIFPWVPEVSRGCATLLGWFDQTMTWLGTLPGNLVFGKPWWWVCWLWIWLAVGVFSRPVGQRRKLLRLLAMSYGLMYGAIHFPWHGEVTYFDVGQGDSILIRERFNRHVSLIDTGGHLGFQQPHWVPKIPVTYAADRTSVTYLRSHGVTTIDDLYLTHHDADHIGDLPAILKAFRVKRVLVPAGMEKEPAWQHLLANRQATTALMPIKTTSDLPLTVRHPFEADPAENANSLALQGQYGGLNFLFMGDLDQAGEQKMLEVDPHLRTDVLKLGHHGSKTASGVAFLNQVRPRWGIISAGRHNRYGHPNPETLARLRADQIPAVSTQTSGMIRYVFAGQHGEWQTKLKGD</sequence>
<dbReference type="InterPro" id="IPR004797">
    <property type="entry name" value="Competence_ComEC/Rec2"/>
</dbReference>
<evidence type="ECO:0000313" key="8">
    <source>
        <dbReference type="EMBL" id="KRO04935.1"/>
    </source>
</evidence>
<dbReference type="Pfam" id="PF03772">
    <property type="entry name" value="Competence"/>
    <property type="match status" value="1"/>
</dbReference>
<dbReference type="SMART" id="SM00849">
    <property type="entry name" value="Lactamase_B"/>
    <property type="match status" value="1"/>
</dbReference>
<dbReference type="STRING" id="616990.IV54_GL000659"/>
<feature type="transmembrane region" description="Helical" evidence="6">
    <location>
        <begin position="467"/>
        <end position="486"/>
    </location>
</feature>
<feature type="transmembrane region" description="Helical" evidence="6">
    <location>
        <begin position="234"/>
        <end position="254"/>
    </location>
</feature>
<dbReference type="AlphaFoldDB" id="A0A0R2LUW6"/>
<evidence type="ECO:0000256" key="4">
    <source>
        <dbReference type="ARBA" id="ARBA00022989"/>
    </source>
</evidence>
<dbReference type="GO" id="GO:0030420">
    <property type="term" value="P:establishment of competence for transformation"/>
    <property type="evidence" value="ECO:0007669"/>
    <property type="project" value="InterPro"/>
</dbReference>
<feature type="domain" description="Metallo-beta-lactamase" evidence="7">
    <location>
        <begin position="497"/>
        <end position="701"/>
    </location>
</feature>
<dbReference type="Pfam" id="PF00753">
    <property type="entry name" value="Lactamase_B"/>
    <property type="match status" value="1"/>
</dbReference>
<dbReference type="CDD" id="cd07731">
    <property type="entry name" value="ComA-like_MBL-fold"/>
    <property type="match status" value="1"/>
</dbReference>
<evidence type="ECO:0000259" key="7">
    <source>
        <dbReference type="SMART" id="SM00849"/>
    </source>
</evidence>
<dbReference type="GO" id="GO:0005886">
    <property type="term" value="C:plasma membrane"/>
    <property type="evidence" value="ECO:0007669"/>
    <property type="project" value="UniProtKB-SubCell"/>
</dbReference>
<dbReference type="NCBIfam" id="TIGR00361">
    <property type="entry name" value="ComEC_Rec2"/>
    <property type="match status" value="1"/>
</dbReference>
<keyword evidence="5 6" id="KW-0472">Membrane</keyword>
<dbReference type="PANTHER" id="PTHR30619:SF7">
    <property type="entry name" value="BETA-LACTAMASE DOMAIN PROTEIN"/>
    <property type="match status" value="1"/>
</dbReference>
<dbReference type="GO" id="GO:0016787">
    <property type="term" value="F:hydrolase activity"/>
    <property type="evidence" value="ECO:0007669"/>
    <property type="project" value="UniProtKB-KW"/>
</dbReference>
<protein>
    <submittedName>
        <fullName evidence="8">Metallo-beta-lactamase superfamily hydrolase</fullName>
    </submittedName>
</protein>
<feature type="transmembrane region" description="Helical" evidence="6">
    <location>
        <begin position="44"/>
        <end position="62"/>
    </location>
</feature>
<feature type="transmembrane region" description="Helical" evidence="6">
    <location>
        <begin position="442"/>
        <end position="460"/>
    </location>
</feature>
<feature type="transmembrane region" description="Helical" evidence="6">
    <location>
        <begin position="353"/>
        <end position="373"/>
    </location>
</feature>
<keyword evidence="4 6" id="KW-1133">Transmembrane helix</keyword>
<dbReference type="PATRIC" id="fig|616990.3.peg.704"/>
<evidence type="ECO:0000256" key="5">
    <source>
        <dbReference type="ARBA" id="ARBA00023136"/>
    </source>
</evidence>
<reference evidence="8 9" key="1">
    <citation type="journal article" date="2015" name="Genome Announc.">
        <title>Expanding the biotechnology potential of lactobacilli through comparative genomics of 213 strains and associated genera.</title>
        <authorList>
            <person name="Sun Z."/>
            <person name="Harris H.M."/>
            <person name="McCann A."/>
            <person name="Guo C."/>
            <person name="Argimon S."/>
            <person name="Zhang W."/>
            <person name="Yang X."/>
            <person name="Jeffery I.B."/>
            <person name="Cooney J.C."/>
            <person name="Kagawa T.F."/>
            <person name="Liu W."/>
            <person name="Song Y."/>
            <person name="Salvetti E."/>
            <person name="Wrobel A."/>
            <person name="Rasinkangas P."/>
            <person name="Parkhill J."/>
            <person name="Rea M.C."/>
            <person name="O'Sullivan O."/>
            <person name="Ritari J."/>
            <person name="Douillard F.P."/>
            <person name="Paul Ross R."/>
            <person name="Yang R."/>
            <person name="Briner A.E."/>
            <person name="Felis G.E."/>
            <person name="de Vos W.M."/>
            <person name="Barrangou R."/>
            <person name="Klaenhammer T.R."/>
            <person name="Caufield P.W."/>
            <person name="Cui Y."/>
            <person name="Zhang H."/>
            <person name="O'Toole P.W."/>
        </authorList>
    </citation>
    <scope>NUCLEOTIDE SEQUENCE [LARGE SCALE GENOMIC DNA]</scope>
    <source>
        <strain evidence="8 9">DSM 22467</strain>
    </source>
</reference>
<feature type="transmembrane region" description="Helical" evidence="6">
    <location>
        <begin position="314"/>
        <end position="333"/>
    </location>
</feature>
<dbReference type="SUPFAM" id="SSF56281">
    <property type="entry name" value="Metallo-hydrolase/oxidoreductase"/>
    <property type="match status" value="1"/>
</dbReference>
<accession>A0A0R2LUW6</accession>
<feature type="transmembrane region" description="Helical" evidence="6">
    <location>
        <begin position="385"/>
        <end position="408"/>
    </location>
</feature>
<dbReference type="NCBIfam" id="TIGR00360">
    <property type="entry name" value="ComEC_N-term"/>
    <property type="match status" value="1"/>
</dbReference>
<dbReference type="Gene3D" id="3.60.15.10">
    <property type="entry name" value="Ribonuclease Z/Hydroxyacylglutathione hydrolase-like"/>
    <property type="match status" value="1"/>
</dbReference>
<keyword evidence="9" id="KW-1185">Reference proteome</keyword>
<dbReference type="RefSeq" id="WP_057877531.1">
    <property type="nucleotide sequence ID" value="NZ_JQCA01000020.1"/>
</dbReference>
<proteinExistence type="predicted"/>
<evidence type="ECO:0000256" key="2">
    <source>
        <dbReference type="ARBA" id="ARBA00022475"/>
    </source>
</evidence>
<evidence type="ECO:0000256" key="3">
    <source>
        <dbReference type="ARBA" id="ARBA00022692"/>
    </source>
</evidence>
<comment type="subcellular location">
    <subcellularLocation>
        <location evidence="1">Cell membrane</location>
        <topology evidence="1">Multi-pass membrane protein</topology>
    </subcellularLocation>
</comment>
<dbReference type="InterPro" id="IPR036866">
    <property type="entry name" value="RibonucZ/Hydroxyglut_hydro"/>
</dbReference>
<gene>
    <name evidence="8" type="ORF">IV54_GL000659</name>
</gene>
<dbReference type="InterPro" id="IPR004477">
    <property type="entry name" value="ComEC_N"/>
</dbReference>
<keyword evidence="8" id="KW-0378">Hydrolase</keyword>
<dbReference type="InterPro" id="IPR035681">
    <property type="entry name" value="ComA-like_MBL"/>
</dbReference>
<dbReference type="Proteomes" id="UP000051906">
    <property type="component" value="Unassembled WGS sequence"/>
</dbReference>
<feature type="transmembrane region" description="Helical" evidence="6">
    <location>
        <begin position="274"/>
        <end position="294"/>
    </location>
</feature>
<evidence type="ECO:0000256" key="1">
    <source>
        <dbReference type="ARBA" id="ARBA00004651"/>
    </source>
</evidence>
<dbReference type="PANTHER" id="PTHR30619">
    <property type="entry name" value="DNA INTERNALIZATION/COMPETENCE PROTEIN COMEC/REC2"/>
    <property type="match status" value="1"/>
</dbReference>
<evidence type="ECO:0000313" key="9">
    <source>
        <dbReference type="Proteomes" id="UP000051906"/>
    </source>
</evidence>